<name>A0ABY3PRE5_9CYAN</name>
<evidence type="ECO:0000313" key="3">
    <source>
        <dbReference type="Proteomes" id="UP001054846"/>
    </source>
</evidence>
<keyword evidence="1" id="KW-1133">Transmembrane helix</keyword>
<feature type="transmembrane region" description="Helical" evidence="1">
    <location>
        <begin position="154"/>
        <end position="175"/>
    </location>
</feature>
<protein>
    <submittedName>
        <fullName evidence="2">DUF4079 domain-containing protein</fullName>
    </submittedName>
</protein>
<gene>
    <name evidence="2" type="ORF">ISF26_08640</name>
</gene>
<feature type="transmembrane region" description="Helical" evidence="1">
    <location>
        <begin position="187"/>
        <end position="205"/>
    </location>
</feature>
<dbReference type="Pfam" id="PF13301">
    <property type="entry name" value="DUF4079"/>
    <property type="match status" value="1"/>
</dbReference>
<dbReference type="EMBL" id="CP063845">
    <property type="protein sequence ID" value="UFP96256.1"/>
    <property type="molecule type" value="Genomic_DNA"/>
</dbReference>
<keyword evidence="1" id="KW-0472">Membrane</keyword>
<accession>A0ABY3PRE5</accession>
<feature type="transmembrane region" description="Helical" evidence="1">
    <location>
        <begin position="123"/>
        <end position="142"/>
    </location>
</feature>
<evidence type="ECO:0000256" key="1">
    <source>
        <dbReference type="SAM" id="Phobius"/>
    </source>
</evidence>
<sequence length="249" mass="27776">MDWTDAIRLLHPILAVTAVFPLLGVVCYFAWQTRQRRLQLAEGEKSKIPATSGPEHVNIARWLAGGVVVLALLGIGRPLFGKALTDQLWSVNPLLFTFILSTFAVTVAAFVLLYRVRDRLQSVVFAGITAVGILVLGFQDGIFRRDDMWYASHFYLGITATLLMIFSLVIVQNIYQDRTGRWRQAHIVLNSIALLLFVGQGITGARDLLEIPLGWQEPYVYKCDFDRRTCASPPVQSLRESEGALAAGR</sequence>
<dbReference type="RefSeq" id="WP_230843502.1">
    <property type="nucleotide sequence ID" value="NZ_CP063845.1"/>
</dbReference>
<dbReference type="Proteomes" id="UP001054846">
    <property type="component" value="Chromosome"/>
</dbReference>
<feature type="transmembrane region" description="Helical" evidence="1">
    <location>
        <begin position="62"/>
        <end position="80"/>
    </location>
</feature>
<feature type="transmembrane region" description="Helical" evidence="1">
    <location>
        <begin position="95"/>
        <end position="116"/>
    </location>
</feature>
<dbReference type="InterPro" id="IPR025067">
    <property type="entry name" value="DUF4079"/>
</dbReference>
<feature type="transmembrane region" description="Helical" evidence="1">
    <location>
        <begin position="12"/>
        <end position="31"/>
    </location>
</feature>
<keyword evidence="1" id="KW-0812">Transmembrane</keyword>
<organism evidence="2 3">
    <name type="scientific">Gloeobacter morelensis MG652769</name>
    <dbReference type="NCBI Taxonomy" id="2781736"/>
    <lineage>
        <taxon>Bacteria</taxon>
        <taxon>Bacillati</taxon>
        <taxon>Cyanobacteriota</taxon>
        <taxon>Cyanophyceae</taxon>
        <taxon>Gloeobacterales</taxon>
        <taxon>Gloeobacteraceae</taxon>
        <taxon>Gloeobacter</taxon>
        <taxon>Gloeobacter morelensis</taxon>
    </lineage>
</organism>
<evidence type="ECO:0000313" key="2">
    <source>
        <dbReference type="EMBL" id="UFP96256.1"/>
    </source>
</evidence>
<proteinExistence type="predicted"/>
<keyword evidence="3" id="KW-1185">Reference proteome</keyword>
<reference evidence="2 3" key="1">
    <citation type="journal article" date="2021" name="Genome Biol. Evol.">
        <title>Complete Genome Sequencing of a Novel Gloeobacter Species from a Waterfall Cave in Mexico.</title>
        <authorList>
            <person name="Saw J.H."/>
            <person name="Cardona T."/>
            <person name="Montejano G."/>
        </authorList>
    </citation>
    <scope>NUCLEOTIDE SEQUENCE [LARGE SCALE GENOMIC DNA]</scope>
    <source>
        <strain evidence="2">MG652769</strain>
    </source>
</reference>